<reference evidence="1" key="1">
    <citation type="journal article" date="2014" name="Front. Microbiol.">
        <title>High frequency of phylogenetically diverse reductive dehalogenase-homologous genes in deep subseafloor sedimentary metagenomes.</title>
        <authorList>
            <person name="Kawai M."/>
            <person name="Futagami T."/>
            <person name="Toyoda A."/>
            <person name="Takaki Y."/>
            <person name="Nishi S."/>
            <person name="Hori S."/>
            <person name="Arai W."/>
            <person name="Tsubouchi T."/>
            <person name="Morono Y."/>
            <person name="Uchiyama I."/>
            <person name="Ito T."/>
            <person name="Fujiyama A."/>
            <person name="Inagaki F."/>
            <person name="Takami H."/>
        </authorList>
    </citation>
    <scope>NUCLEOTIDE SEQUENCE</scope>
    <source>
        <strain evidence="1">Expedition CK06-06</strain>
    </source>
</reference>
<sequence>SNPIHYTFYYLISSTFYQLQDLTNKFTVQTLGVQSAPANEVILEGTF</sequence>
<proteinExistence type="predicted"/>
<dbReference type="EMBL" id="BARV01045718">
    <property type="protein sequence ID" value="GAI71031.1"/>
    <property type="molecule type" value="Genomic_DNA"/>
</dbReference>
<gene>
    <name evidence="1" type="ORF">S06H3_66763</name>
</gene>
<feature type="non-terminal residue" evidence="1">
    <location>
        <position position="47"/>
    </location>
</feature>
<evidence type="ECO:0000313" key="1">
    <source>
        <dbReference type="EMBL" id="GAI71031.1"/>
    </source>
</evidence>
<comment type="caution">
    <text evidence="1">The sequence shown here is derived from an EMBL/GenBank/DDBJ whole genome shotgun (WGS) entry which is preliminary data.</text>
</comment>
<protein>
    <submittedName>
        <fullName evidence="1">Uncharacterized protein</fullName>
    </submittedName>
</protein>
<name>X1RVT5_9ZZZZ</name>
<feature type="non-terminal residue" evidence="1">
    <location>
        <position position="1"/>
    </location>
</feature>
<accession>X1RVT5</accession>
<organism evidence="1">
    <name type="scientific">marine sediment metagenome</name>
    <dbReference type="NCBI Taxonomy" id="412755"/>
    <lineage>
        <taxon>unclassified sequences</taxon>
        <taxon>metagenomes</taxon>
        <taxon>ecological metagenomes</taxon>
    </lineage>
</organism>
<dbReference type="AlphaFoldDB" id="X1RVT5"/>